<protein>
    <submittedName>
        <fullName evidence="1">Uncharacterized protein</fullName>
    </submittedName>
</protein>
<dbReference type="SUPFAM" id="SSF50969">
    <property type="entry name" value="YVTN repeat-like/Quinoprotein amine dehydrogenase"/>
    <property type="match status" value="1"/>
</dbReference>
<gene>
    <name evidence="1" type="ORF">ENP47_11720</name>
</gene>
<organism evidence="1">
    <name type="scientific">Thermomicrobium roseum</name>
    <dbReference type="NCBI Taxonomy" id="500"/>
    <lineage>
        <taxon>Bacteria</taxon>
        <taxon>Pseudomonadati</taxon>
        <taxon>Thermomicrobiota</taxon>
        <taxon>Thermomicrobia</taxon>
        <taxon>Thermomicrobiales</taxon>
        <taxon>Thermomicrobiaceae</taxon>
        <taxon>Thermomicrobium</taxon>
    </lineage>
</organism>
<dbReference type="AlphaFoldDB" id="A0A7C2BFJ7"/>
<comment type="caution">
    <text evidence="1">The sequence shown here is derived from an EMBL/GenBank/DDBJ whole genome shotgun (WGS) entry which is preliminary data.</text>
</comment>
<accession>A0A7C2BFJ7</accession>
<evidence type="ECO:0000313" key="1">
    <source>
        <dbReference type="EMBL" id="HEF66245.1"/>
    </source>
</evidence>
<proteinExistence type="predicted"/>
<dbReference type="InterPro" id="IPR011044">
    <property type="entry name" value="Quino_amine_DH_bsu"/>
</dbReference>
<dbReference type="Gene3D" id="2.130.10.10">
    <property type="entry name" value="YVTN repeat-like/Quinoprotein amine dehydrogenase"/>
    <property type="match status" value="1"/>
</dbReference>
<dbReference type="InterPro" id="IPR015943">
    <property type="entry name" value="WD40/YVTN_repeat-like_dom_sf"/>
</dbReference>
<sequence>MRQALVILLVLTSSFLVPVPAPGAAEGPALRIAQVTVEPTAPVAGDVVTVRFQVVGLQETPVSGLQGRVLVLPVVGSSDAAATPIAEVRSAREVAPGIYELGVPLNEPGRWRLDIEATDGIASAVSSSLLEVSPRLAAPLPSDAPLLLRASSWVTALRFDPRTGSIVRLLGETAVEAGGMTYVVRRSSFPVGTISRLYGGLWQLSLVLTDVHSGQELRIDLDPVRASLQPGSTSTPAMTMAVAGASDKPVILVYRAARLGQSWLAEIIAIDSRSGEIRARQGLPGALRGTQLLPRVAVTSGSQLVVFERLLSLDASGEARVSILDAETLEVRMSRRWSFDAAAFADTDCLANPTIDGGALSTTQPRWFSWCRDSSSSWLGLWDLVTGQTIARIVADPTTTVLLPSHDGRWLFLVETRLRRVVALDADTGERREATRPASENETTTLWRRFSGLLLPDVQAASPLSLHAALSPDGRLLYTVFPSTDDLGDGIWVYETATLDPVEHLLPGWLVRGVVVASDGTVVAIAEGSSGDRLVVLDNTEPRLIVTVPERISEVLQD</sequence>
<reference evidence="1" key="1">
    <citation type="journal article" date="2020" name="mSystems">
        <title>Genome- and Community-Level Interaction Insights into Carbon Utilization and Element Cycling Functions of Hydrothermarchaeota in Hydrothermal Sediment.</title>
        <authorList>
            <person name="Zhou Z."/>
            <person name="Liu Y."/>
            <person name="Xu W."/>
            <person name="Pan J."/>
            <person name="Luo Z.H."/>
            <person name="Li M."/>
        </authorList>
    </citation>
    <scope>NUCLEOTIDE SEQUENCE [LARGE SCALE GENOMIC DNA]</scope>
    <source>
        <strain evidence="1">SpSt-222</strain>
    </source>
</reference>
<name>A0A7C2BFJ7_THERO</name>
<dbReference type="EMBL" id="DSJL01000011">
    <property type="protein sequence ID" value="HEF66245.1"/>
    <property type="molecule type" value="Genomic_DNA"/>
</dbReference>